<reference evidence="2 3" key="1">
    <citation type="submission" date="2020-03" db="EMBL/GenBank/DDBJ databases">
        <title>Assessment of the enzymatic potential of alkaline-tolerant lipase obtained from Bacillus luteus H11 (technogenic soil) for the bioremediation of saline soils contaminated with petroleum substances.</title>
        <authorList>
            <person name="Kalwasinska A."/>
        </authorList>
    </citation>
    <scope>NUCLEOTIDE SEQUENCE [LARGE SCALE GENOMIC DNA]</scope>
    <source>
        <strain evidence="2 3">H11</strain>
    </source>
</reference>
<comment type="caution">
    <text evidence="2">The sequence shown here is derived from an EMBL/GenBank/DDBJ whole genome shotgun (WGS) entry which is preliminary data.</text>
</comment>
<dbReference type="Gene3D" id="3.40.50.720">
    <property type="entry name" value="NAD(P)-binding Rossmann-like Domain"/>
    <property type="match status" value="1"/>
</dbReference>
<keyword evidence="3" id="KW-1185">Reference proteome</keyword>
<protein>
    <submittedName>
        <fullName evidence="2">SDR family oxidoreductase</fullName>
    </submittedName>
</protein>
<dbReference type="EMBL" id="JAATHJ010000011">
    <property type="protein sequence ID" value="NJP37718.1"/>
    <property type="molecule type" value="Genomic_DNA"/>
</dbReference>
<dbReference type="CDD" id="cd05243">
    <property type="entry name" value="SDR_a5"/>
    <property type="match status" value="1"/>
</dbReference>
<dbReference type="SUPFAM" id="SSF51735">
    <property type="entry name" value="NAD(P)-binding Rossmann-fold domains"/>
    <property type="match status" value="1"/>
</dbReference>
<dbReference type="AlphaFoldDB" id="A0A969TTJ7"/>
<dbReference type="RefSeq" id="WP_168006513.1">
    <property type="nucleotide sequence ID" value="NZ_JAATHJ010000011.1"/>
</dbReference>
<evidence type="ECO:0000313" key="2">
    <source>
        <dbReference type="EMBL" id="NJP37718.1"/>
    </source>
</evidence>
<dbReference type="Proteomes" id="UP000752012">
    <property type="component" value="Unassembled WGS sequence"/>
</dbReference>
<sequence length="214" mass="22948">MRVLVIGANGQIGRHLVKLLKDSDKHEVRAMVRKQEQADEFKADGIEAVLADLEGPVSEIAAAADGCDAVVFTAGSGGSTGADKTLLIDLDGAVKSVEAAEEAGAARFLMVSAIQAHNRSNWSEKIRHYFAAKHYADRMLMNSSLTYTIVRPGGLTNDSGTGRVQAAENLERADIPREDVAAVLYAALDEESTYYKGFDVVSGEHSPEEALKNL</sequence>
<feature type="domain" description="NAD(P)-binding" evidence="1">
    <location>
        <begin position="7"/>
        <end position="190"/>
    </location>
</feature>
<dbReference type="Pfam" id="PF13460">
    <property type="entry name" value="NAD_binding_10"/>
    <property type="match status" value="1"/>
</dbReference>
<organism evidence="2 3">
    <name type="scientific">Alkalicoccus luteus</name>
    <dbReference type="NCBI Taxonomy" id="1237094"/>
    <lineage>
        <taxon>Bacteria</taxon>
        <taxon>Bacillati</taxon>
        <taxon>Bacillota</taxon>
        <taxon>Bacilli</taxon>
        <taxon>Bacillales</taxon>
        <taxon>Bacillaceae</taxon>
        <taxon>Alkalicoccus</taxon>
    </lineage>
</organism>
<name>A0A969TTJ7_9BACI</name>
<gene>
    <name evidence="2" type="ORF">HCN83_08990</name>
</gene>
<evidence type="ECO:0000259" key="1">
    <source>
        <dbReference type="Pfam" id="PF13460"/>
    </source>
</evidence>
<dbReference type="InterPro" id="IPR016040">
    <property type="entry name" value="NAD(P)-bd_dom"/>
</dbReference>
<dbReference type="PANTHER" id="PTHR15020">
    <property type="entry name" value="FLAVIN REDUCTASE-RELATED"/>
    <property type="match status" value="1"/>
</dbReference>
<evidence type="ECO:0000313" key="3">
    <source>
        <dbReference type="Proteomes" id="UP000752012"/>
    </source>
</evidence>
<dbReference type="PANTHER" id="PTHR15020:SF50">
    <property type="entry name" value="UPF0659 PROTEIN YMR090W"/>
    <property type="match status" value="1"/>
</dbReference>
<accession>A0A969TTJ7</accession>
<proteinExistence type="predicted"/>
<dbReference type="InterPro" id="IPR036291">
    <property type="entry name" value="NAD(P)-bd_dom_sf"/>
</dbReference>